<comment type="subcellular location">
    <subcellularLocation>
        <location evidence="1">Cell membrane</location>
        <topology evidence="1">Multi-pass membrane protein</topology>
    </subcellularLocation>
</comment>
<name>A0ABW8LKG9_9ACTN</name>
<dbReference type="Pfam" id="PF00122">
    <property type="entry name" value="E1-E2_ATPase"/>
    <property type="match status" value="1"/>
</dbReference>
<accession>A0ABW8LKG9</accession>
<dbReference type="SUPFAM" id="SSF81665">
    <property type="entry name" value="Calcium ATPase, transmembrane domain M"/>
    <property type="match status" value="1"/>
</dbReference>
<dbReference type="EMBL" id="JBJDQH010000005">
    <property type="protein sequence ID" value="MFK4266294.1"/>
    <property type="molecule type" value="Genomic_DNA"/>
</dbReference>
<keyword evidence="8" id="KW-1185">Reference proteome</keyword>
<feature type="region of interest" description="Disordered" evidence="4">
    <location>
        <begin position="161"/>
        <end position="180"/>
    </location>
</feature>
<evidence type="ECO:0000256" key="5">
    <source>
        <dbReference type="SAM" id="Phobius"/>
    </source>
</evidence>
<dbReference type="Gene3D" id="1.20.1110.10">
    <property type="entry name" value="Calcium-transporting ATPase, transmembrane domain"/>
    <property type="match status" value="1"/>
</dbReference>
<proteinExistence type="inferred from homology"/>
<keyword evidence="5" id="KW-0812">Transmembrane</keyword>
<evidence type="ECO:0000256" key="1">
    <source>
        <dbReference type="ARBA" id="ARBA00004651"/>
    </source>
</evidence>
<dbReference type="PANTHER" id="PTHR43294">
    <property type="entry name" value="SODIUM/POTASSIUM-TRANSPORTING ATPASE SUBUNIT ALPHA"/>
    <property type="match status" value="1"/>
</dbReference>
<feature type="domain" description="P-type ATPase A" evidence="6">
    <location>
        <begin position="8"/>
        <end position="69"/>
    </location>
</feature>
<dbReference type="Gene3D" id="2.70.150.10">
    <property type="entry name" value="Calcium-transporting ATPase, cytoplasmic transduction domain A"/>
    <property type="match status" value="1"/>
</dbReference>
<dbReference type="InterPro" id="IPR050510">
    <property type="entry name" value="Cation_transp_ATPase_P-type"/>
</dbReference>
<evidence type="ECO:0000259" key="6">
    <source>
        <dbReference type="Pfam" id="PF00122"/>
    </source>
</evidence>
<dbReference type="SUPFAM" id="SSF81653">
    <property type="entry name" value="Calcium ATPase, transduction domain A"/>
    <property type="match status" value="1"/>
</dbReference>
<reference evidence="7 8" key="1">
    <citation type="submission" date="2024-11" db="EMBL/GenBank/DDBJ databases">
        <title>The Natural Products Discovery Center: Release of the First 8490 Sequenced Strains for Exploring Actinobacteria Biosynthetic Diversity.</title>
        <authorList>
            <person name="Kalkreuter E."/>
            <person name="Kautsar S.A."/>
            <person name="Yang D."/>
            <person name="Bader C.D."/>
            <person name="Teijaro C.N."/>
            <person name="Fluegel L."/>
            <person name="Davis C.M."/>
            <person name="Simpson J.R."/>
            <person name="Lauterbach L."/>
            <person name="Steele A.D."/>
            <person name="Gui C."/>
            <person name="Meng S."/>
            <person name="Li G."/>
            <person name="Viehrig K."/>
            <person name="Ye F."/>
            <person name="Su P."/>
            <person name="Kiefer A.F."/>
            <person name="Nichols A."/>
            <person name="Cepeda A.J."/>
            <person name="Yan W."/>
            <person name="Fan B."/>
            <person name="Jiang Y."/>
            <person name="Adhikari A."/>
            <person name="Zheng C.-J."/>
            <person name="Schuster L."/>
            <person name="Cowan T.M."/>
            <person name="Smanski M.J."/>
            <person name="Chevrette M.G."/>
            <person name="De Carvalho L.P.S."/>
            <person name="Shen B."/>
        </authorList>
    </citation>
    <scope>NUCLEOTIDE SEQUENCE [LARGE SCALE GENOMIC DNA]</scope>
    <source>
        <strain evidence="7 8">NPDC020863</strain>
    </source>
</reference>
<gene>
    <name evidence="7" type="ORF">ACI2L5_15295</name>
</gene>
<protein>
    <recommendedName>
        <fullName evidence="6">P-type ATPase A domain-containing protein</fullName>
    </recommendedName>
</protein>
<dbReference type="InterPro" id="IPR023298">
    <property type="entry name" value="ATPase_P-typ_TM_dom_sf"/>
</dbReference>
<comment type="similarity">
    <text evidence="2">Belongs to the cation transport ATPase (P-type) (TC 3.A.3) family. Type IIA subfamily.</text>
</comment>
<evidence type="ECO:0000256" key="2">
    <source>
        <dbReference type="ARBA" id="ARBA00005675"/>
    </source>
</evidence>
<comment type="caution">
    <text evidence="7">The sequence shown here is derived from an EMBL/GenBank/DDBJ whole genome shotgun (WGS) entry which is preliminary data.</text>
</comment>
<dbReference type="RefSeq" id="WP_404746417.1">
    <property type="nucleotide sequence ID" value="NZ_JBJDQH010000005.1"/>
</dbReference>
<keyword evidence="5" id="KW-0472">Membrane</keyword>
<dbReference type="Proteomes" id="UP001620295">
    <property type="component" value="Unassembled WGS sequence"/>
</dbReference>
<feature type="transmembrane region" description="Helical" evidence="5">
    <location>
        <begin position="112"/>
        <end position="131"/>
    </location>
</feature>
<sequence length="180" mass="19134">MTWCPETSSSCLTGESDAVGRTGEPVAAGPVLQARNCVFMGTDVVAGSAKAVVFATGAATEFGGIFRLAAAAPWQKTPLQRQVALMARRVAGTALAIGAALFAVRVPTGQPFVETFVFALGVMVALVPEGLPRRCRCLWRSACGAWPGGTRWSSSCWRWRRSAPPPSCARTRPGRSPRRR</sequence>
<evidence type="ECO:0000256" key="3">
    <source>
        <dbReference type="ARBA" id="ARBA00022475"/>
    </source>
</evidence>
<keyword evidence="5" id="KW-1133">Transmembrane helix</keyword>
<feature type="transmembrane region" description="Helical" evidence="5">
    <location>
        <begin position="86"/>
        <end position="106"/>
    </location>
</feature>
<dbReference type="PANTHER" id="PTHR43294:SF21">
    <property type="entry name" value="CATION TRANSPORTING ATPASE"/>
    <property type="match status" value="1"/>
</dbReference>
<dbReference type="InterPro" id="IPR059000">
    <property type="entry name" value="ATPase_P-type_domA"/>
</dbReference>
<organism evidence="7 8">
    <name type="scientific">Streptomyces milbemycinicus</name>
    <dbReference type="NCBI Taxonomy" id="476552"/>
    <lineage>
        <taxon>Bacteria</taxon>
        <taxon>Bacillati</taxon>
        <taxon>Actinomycetota</taxon>
        <taxon>Actinomycetes</taxon>
        <taxon>Kitasatosporales</taxon>
        <taxon>Streptomycetaceae</taxon>
        <taxon>Streptomyces</taxon>
    </lineage>
</organism>
<evidence type="ECO:0000313" key="8">
    <source>
        <dbReference type="Proteomes" id="UP001620295"/>
    </source>
</evidence>
<evidence type="ECO:0000313" key="7">
    <source>
        <dbReference type="EMBL" id="MFK4266294.1"/>
    </source>
</evidence>
<evidence type="ECO:0000256" key="4">
    <source>
        <dbReference type="SAM" id="MobiDB-lite"/>
    </source>
</evidence>
<dbReference type="InterPro" id="IPR008250">
    <property type="entry name" value="ATPase_P-typ_transduc_dom_A_sf"/>
</dbReference>
<keyword evidence="3" id="KW-1003">Cell membrane</keyword>